<dbReference type="InterPro" id="IPR004046">
    <property type="entry name" value="GST_C"/>
</dbReference>
<evidence type="ECO:0000256" key="1">
    <source>
        <dbReference type="ARBA" id="ARBA00001622"/>
    </source>
</evidence>
<keyword evidence="6" id="KW-0828">Tyrosine catabolism</keyword>
<reference evidence="11" key="1">
    <citation type="submission" date="2022-11" db="UniProtKB">
        <authorList>
            <consortium name="WormBaseParasite"/>
        </authorList>
    </citation>
    <scope>IDENTIFICATION</scope>
</reference>
<evidence type="ECO:0000256" key="6">
    <source>
        <dbReference type="ARBA" id="ARBA00022878"/>
    </source>
</evidence>
<dbReference type="Gene3D" id="3.40.30.10">
    <property type="entry name" value="Glutaredoxin"/>
    <property type="match status" value="1"/>
</dbReference>
<dbReference type="Proteomes" id="UP000887540">
    <property type="component" value="Unplaced"/>
</dbReference>
<comment type="pathway">
    <text evidence="3">Amino-acid degradation; L-phenylalanine degradation; acetoacetate and fumarate from L-phenylalanine: step 5/6.</text>
</comment>
<feature type="domain" description="GST N-terminal" evidence="8">
    <location>
        <begin position="3"/>
        <end position="84"/>
    </location>
</feature>
<dbReference type="GO" id="GO:0006559">
    <property type="term" value="P:L-phenylalanine catabolic process"/>
    <property type="evidence" value="ECO:0007669"/>
    <property type="project" value="UniProtKB-KW"/>
</dbReference>
<dbReference type="EC" id="5.2.1.2" evidence="5"/>
<dbReference type="SUPFAM" id="SSF47616">
    <property type="entry name" value="GST C-terminal domain-like"/>
    <property type="match status" value="1"/>
</dbReference>
<keyword evidence="10" id="KW-1185">Reference proteome</keyword>
<dbReference type="SFLD" id="SFLDG00358">
    <property type="entry name" value="Main_(cytGST)"/>
    <property type="match status" value="1"/>
</dbReference>
<dbReference type="SUPFAM" id="SSF52833">
    <property type="entry name" value="Thioredoxin-like"/>
    <property type="match status" value="1"/>
</dbReference>
<dbReference type="GO" id="GO:0006749">
    <property type="term" value="P:glutathione metabolic process"/>
    <property type="evidence" value="ECO:0007669"/>
    <property type="project" value="TreeGrafter"/>
</dbReference>
<dbReference type="WBParaSite" id="ACRNAN_scaffold3180.g15800.t1">
    <property type="protein sequence ID" value="ACRNAN_scaffold3180.g15800.t1"/>
    <property type="gene ID" value="ACRNAN_scaffold3180.g15800"/>
</dbReference>
<evidence type="ECO:0000256" key="7">
    <source>
        <dbReference type="ARBA" id="ARBA00023232"/>
    </source>
</evidence>
<dbReference type="SFLD" id="SFLDS00019">
    <property type="entry name" value="Glutathione_Transferase_(cytos"/>
    <property type="match status" value="1"/>
</dbReference>
<evidence type="ECO:0000259" key="9">
    <source>
        <dbReference type="PROSITE" id="PS50405"/>
    </source>
</evidence>
<dbReference type="PROSITE" id="PS50405">
    <property type="entry name" value="GST_CTER"/>
    <property type="match status" value="1"/>
</dbReference>
<dbReference type="PROSITE" id="PS50404">
    <property type="entry name" value="GST_NTER"/>
    <property type="match status" value="1"/>
</dbReference>
<evidence type="ECO:0000256" key="5">
    <source>
        <dbReference type="ARBA" id="ARBA00013199"/>
    </source>
</evidence>
<dbReference type="InterPro" id="IPR034333">
    <property type="entry name" value="GST_Zeta_N"/>
</dbReference>
<dbReference type="InterPro" id="IPR004045">
    <property type="entry name" value="Glutathione_S-Trfase_N"/>
</dbReference>
<dbReference type="AlphaFoldDB" id="A0A914DM21"/>
<dbReference type="PANTHER" id="PTHR42673">
    <property type="entry name" value="MALEYLACETOACETATE ISOMERASE"/>
    <property type="match status" value="1"/>
</dbReference>
<evidence type="ECO:0000313" key="11">
    <source>
        <dbReference type="WBParaSite" id="ACRNAN_scaffold3180.g15800.t1"/>
    </source>
</evidence>
<comment type="similarity">
    <text evidence="4">Belongs to the GST superfamily. Zeta family.</text>
</comment>
<dbReference type="Pfam" id="PF13409">
    <property type="entry name" value="GST_N_2"/>
    <property type="match status" value="1"/>
</dbReference>
<dbReference type="GO" id="GO:0005737">
    <property type="term" value="C:cytoplasm"/>
    <property type="evidence" value="ECO:0007669"/>
    <property type="project" value="InterPro"/>
</dbReference>
<dbReference type="NCBIfam" id="TIGR01262">
    <property type="entry name" value="maiA"/>
    <property type="match status" value="1"/>
</dbReference>
<dbReference type="PANTHER" id="PTHR42673:SF4">
    <property type="entry name" value="MALEYLACETOACETATE ISOMERASE"/>
    <property type="match status" value="1"/>
</dbReference>
<dbReference type="Gene3D" id="1.20.1050.10">
    <property type="match status" value="1"/>
</dbReference>
<dbReference type="GO" id="GO:0006572">
    <property type="term" value="P:L-tyrosine catabolic process"/>
    <property type="evidence" value="ECO:0007669"/>
    <property type="project" value="UniProtKB-KW"/>
</dbReference>
<dbReference type="InterPro" id="IPR005955">
    <property type="entry name" value="GST_Zeta"/>
</dbReference>
<dbReference type="InterPro" id="IPR036282">
    <property type="entry name" value="Glutathione-S-Trfase_C_sf"/>
</dbReference>
<evidence type="ECO:0000256" key="2">
    <source>
        <dbReference type="ARBA" id="ARBA00001955"/>
    </source>
</evidence>
<comment type="cofactor">
    <cofactor evidence="2">
        <name>glutathione</name>
        <dbReference type="ChEBI" id="CHEBI:57925"/>
    </cofactor>
</comment>
<keyword evidence="7" id="KW-0585">Phenylalanine catabolism</keyword>
<evidence type="ECO:0000259" key="8">
    <source>
        <dbReference type="PROSITE" id="PS50404"/>
    </source>
</evidence>
<evidence type="ECO:0000313" key="10">
    <source>
        <dbReference type="Proteomes" id="UP000887540"/>
    </source>
</evidence>
<proteinExistence type="inferred from homology"/>
<dbReference type="InterPro" id="IPR040079">
    <property type="entry name" value="Glutathione_S-Trfase"/>
</dbReference>
<accession>A0A914DM21</accession>
<protein>
    <recommendedName>
        <fullName evidence="5">maleylacetoacetate isomerase</fullName>
        <ecNumber evidence="5">5.2.1.2</ecNumber>
    </recommendedName>
</protein>
<dbReference type="CDD" id="cd03042">
    <property type="entry name" value="GST_N_Zeta"/>
    <property type="match status" value="1"/>
</dbReference>
<dbReference type="GO" id="GO:0016034">
    <property type="term" value="F:maleylacetoacetate isomerase activity"/>
    <property type="evidence" value="ECO:0007669"/>
    <property type="project" value="UniProtKB-EC"/>
</dbReference>
<dbReference type="PROSITE" id="PS51354">
    <property type="entry name" value="GLUTAREDOXIN_2"/>
    <property type="match status" value="1"/>
</dbReference>
<comment type="catalytic activity">
    <reaction evidence="1">
        <text>4-maleylacetoacetate = 4-fumarylacetoacetate</text>
        <dbReference type="Rhea" id="RHEA:14817"/>
        <dbReference type="ChEBI" id="CHEBI:17105"/>
        <dbReference type="ChEBI" id="CHEBI:18034"/>
        <dbReference type="EC" id="5.2.1.2"/>
    </reaction>
</comment>
<evidence type="ECO:0000256" key="4">
    <source>
        <dbReference type="ARBA" id="ARBA00010007"/>
    </source>
</evidence>
<dbReference type="InterPro" id="IPR036249">
    <property type="entry name" value="Thioredoxin-like_sf"/>
</dbReference>
<dbReference type="InterPro" id="IPR010987">
    <property type="entry name" value="Glutathione-S-Trfase_C-like"/>
</dbReference>
<evidence type="ECO:0000256" key="3">
    <source>
        <dbReference type="ARBA" id="ARBA00004671"/>
    </source>
</evidence>
<sequence length="267" mass="29199">MPSKPTLYSFWRSSCAWRVRVALALKGIEYEYKAVDIFNGAQNNPEYRKISPFGMVPCLLHDGTAIVESMAIIEYLEEKFPHTKRLLPDKPEDRATVRALAYMITSNIQPIQTIRVANYYGQGDQEKANSWNKHFIEVGFHALEQMLQKTAGKYAFGDSLSLADVCIPAQVFNARFSRVKRYGNYFGGGGCCQCGECGGPYGGSQGMWQGPSSYEKRILMEERYSNGGSGQWQSFGNGGGIGGPPMGGGFGPGGGVVGLVNGILFGR</sequence>
<organism evidence="10 11">
    <name type="scientific">Acrobeloides nanus</name>
    <dbReference type="NCBI Taxonomy" id="290746"/>
    <lineage>
        <taxon>Eukaryota</taxon>
        <taxon>Metazoa</taxon>
        <taxon>Ecdysozoa</taxon>
        <taxon>Nematoda</taxon>
        <taxon>Chromadorea</taxon>
        <taxon>Rhabditida</taxon>
        <taxon>Tylenchina</taxon>
        <taxon>Cephalobomorpha</taxon>
        <taxon>Cephaloboidea</taxon>
        <taxon>Cephalobidae</taxon>
        <taxon>Acrobeloides</taxon>
    </lineage>
</organism>
<feature type="domain" description="GST C-terminal" evidence="9">
    <location>
        <begin position="90"/>
        <end position="175"/>
    </location>
</feature>
<dbReference type="Pfam" id="PF14497">
    <property type="entry name" value="GST_C_3"/>
    <property type="match status" value="1"/>
</dbReference>
<name>A0A914DM21_9BILA</name>
<dbReference type="GO" id="GO:0004364">
    <property type="term" value="F:glutathione transferase activity"/>
    <property type="evidence" value="ECO:0007669"/>
    <property type="project" value="TreeGrafter"/>
</dbReference>